<name>A0ABN9SK32_9DINO</name>
<accession>A0ABN9SK32</accession>
<proteinExistence type="predicted"/>
<sequence>MAFNATPCVGLVDARAQLSPSQLESGKVPRDMSRRGGGELAVSFSPWSGKVFASSLVQSRPLHLGQLPRCCTASLNWNSLDNSSNARDAPIKAGFSVTRQLSFYRGSTNGQWRSSGVILRDLPGAVVPAVFMSSFVGHASVSFVNLRPSPPNVECKECDLLSHGLKNGWCSCLESGWCSCSSSKQ</sequence>
<dbReference type="Proteomes" id="UP001189429">
    <property type="component" value="Unassembled WGS sequence"/>
</dbReference>
<comment type="caution">
    <text evidence="1">The sequence shown here is derived from an EMBL/GenBank/DDBJ whole genome shotgun (WGS) entry which is preliminary data.</text>
</comment>
<keyword evidence="2" id="KW-1185">Reference proteome</keyword>
<protein>
    <submittedName>
        <fullName evidence="1">Uncharacterized protein</fullName>
    </submittedName>
</protein>
<evidence type="ECO:0000313" key="2">
    <source>
        <dbReference type="Proteomes" id="UP001189429"/>
    </source>
</evidence>
<gene>
    <name evidence="1" type="ORF">PCOR1329_LOCUS30215</name>
</gene>
<organism evidence="1 2">
    <name type="scientific">Prorocentrum cordatum</name>
    <dbReference type="NCBI Taxonomy" id="2364126"/>
    <lineage>
        <taxon>Eukaryota</taxon>
        <taxon>Sar</taxon>
        <taxon>Alveolata</taxon>
        <taxon>Dinophyceae</taxon>
        <taxon>Prorocentrales</taxon>
        <taxon>Prorocentraceae</taxon>
        <taxon>Prorocentrum</taxon>
    </lineage>
</organism>
<evidence type="ECO:0000313" key="1">
    <source>
        <dbReference type="EMBL" id="CAK0832114.1"/>
    </source>
</evidence>
<dbReference type="EMBL" id="CAUYUJ010011558">
    <property type="protein sequence ID" value="CAK0832114.1"/>
    <property type="molecule type" value="Genomic_DNA"/>
</dbReference>
<reference evidence="1" key="1">
    <citation type="submission" date="2023-10" db="EMBL/GenBank/DDBJ databases">
        <authorList>
            <person name="Chen Y."/>
            <person name="Shah S."/>
            <person name="Dougan E. K."/>
            <person name="Thang M."/>
            <person name="Chan C."/>
        </authorList>
    </citation>
    <scope>NUCLEOTIDE SEQUENCE [LARGE SCALE GENOMIC DNA]</scope>
</reference>